<evidence type="ECO:0000313" key="2">
    <source>
        <dbReference type="EMBL" id="GHC90168.1"/>
    </source>
</evidence>
<gene>
    <name evidence="2" type="ORF">GCM10007320_38260</name>
</gene>
<dbReference type="Pfam" id="PF09660">
    <property type="entry name" value="DUF2397"/>
    <property type="match status" value="1"/>
</dbReference>
<feature type="region of interest" description="Disordered" evidence="1">
    <location>
        <begin position="243"/>
        <end position="268"/>
    </location>
</feature>
<sequence length="303" mass="33426">MHVPAHELQSHLFRHVSADKAAPYRAVMDTFAAAKRQFRLHLRPDEVLAEGSWTTPHTPRIEEVLAALTQLAEWGNLESQPDTARVASLGDFYRARFLYRLSQGGEAVEAALATFARTLARRAELQTVALQDIASRLRALQVLADEPAPDAAKVHETLRDLVRVFEGLADNAQAFMAGIARSIELQQAEAVAVLAYKRRLIDYLERFIGDLVGRSGGIAARILALAPRVDPLLWQAARREAPAAQHCRRRTPQPGLRSPARRTGASDTTASWDARLAVAMQRHGLSVAEEALASSLLEDLRRT</sequence>
<evidence type="ECO:0000256" key="1">
    <source>
        <dbReference type="SAM" id="MobiDB-lite"/>
    </source>
</evidence>
<protein>
    <recommendedName>
        <fullName evidence="4">TIGR02677 family protein</fullName>
    </recommendedName>
</protein>
<reference evidence="3" key="1">
    <citation type="journal article" date="2019" name="Int. J. Syst. Evol. Microbiol.">
        <title>The Global Catalogue of Microorganisms (GCM) 10K type strain sequencing project: providing services to taxonomists for standard genome sequencing and annotation.</title>
        <authorList>
            <consortium name="The Broad Institute Genomics Platform"/>
            <consortium name="The Broad Institute Genome Sequencing Center for Infectious Disease"/>
            <person name="Wu L."/>
            <person name="Ma J."/>
        </authorList>
    </citation>
    <scope>NUCLEOTIDE SEQUENCE [LARGE SCALE GENOMIC DNA]</scope>
    <source>
        <strain evidence="3">KCTC 23314</strain>
    </source>
</reference>
<evidence type="ECO:0000313" key="3">
    <source>
        <dbReference type="Proteomes" id="UP000626210"/>
    </source>
</evidence>
<dbReference type="EMBL" id="BMYK01000013">
    <property type="protein sequence ID" value="GHC90168.1"/>
    <property type="molecule type" value="Genomic_DNA"/>
</dbReference>
<evidence type="ECO:0008006" key="4">
    <source>
        <dbReference type="Google" id="ProtNLM"/>
    </source>
</evidence>
<name>A0ABQ3G5S4_9BURK</name>
<keyword evidence="3" id="KW-1185">Reference proteome</keyword>
<dbReference type="InterPro" id="IPR013493">
    <property type="entry name" value="CHP02677"/>
</dbReference>
<dbReference type="RefSeq" id="WP_189688529.1">
    <property type="nucleotide sequence ID" value="NZ_BMYK01000013.1"/>
</dbReference>
<dbReference type="NCBIfam" id="TIGR02677">
    <property type="entry name" value="TIGR02677 family protein"/>
    <property type="match status" value="1"/>
</dbReference>
<comment type="caution">
    <text evidence="2">The sequence shown here is derived from an EMBL/GenBank/DDBJ whole genome shotgun (WGS) entry which is preliminary data.</text>
</comment>
<organism evidence="2 3">
    <name type="scientific">Pseudorhodoferax aquiterrae</name>
    <dbReference type="NCBI Taxonomy" id="747304"/>
    <lineage>
        <taxon>Bacteria</taxon>
        <taxon>Pseudomonadati</taxon>
        <taxon>Pseudomonadota</taxon>
        <taxon>Betaproteobacteria</taxon>
        <taxon>Burkholderiales</taxon>
        <taxon>Comamonadaceae</taxon>
    </lineage>
</organism>
<dbReference type="Proteomes" id="UP000626210">
    <property type="component" value="Unassembled WGS sequence"/>
</dbReference>
<proteinExistence type="predicted"/>
<accession>A0ABQ3G5S4</accession>